<dbReference type="GO" id="GO:0051400">
    <property type="term" value="F:BH domain binding"/>
    <property type="evidence" value="ECO:0007669"/>
    <property type="project" value="TreeGrafter"/>
</dbReference>
<evidence type="ECO:0000313" key="6">
    <source>
        <dbReference type="Proteomes" id="UP000290572"/>
    </source>
</evidence>
<dbReference type="InterPro" id="IPR002475">
    <property type="entry name" value="Bcl2-like"/>
</dbReference>
<dbReference type="GO" id="GO:0008630">
    <property type="term" value="P:intrinsic apoptotic signaling pathway in response to DNA damage"/>
    <property type="evidence" value="ECO:0007669"/>
    <property type="project" value="TreeGrafter"/>
</dbReference>
<keyword evidence="3" id="KW-1133">Transmembrane helix</keyword>
<evidence type="ECO:0000256" key="2">
    <source>
        <dbReference type="ARBA" id="ARBA00022703"/>
    </source>
</evidence>
<dbReference type="PANTHER" id="PTHR11256">
    <property type="entry name" value="BCL-2 RELATED"/>
    <property type="match status" value="1"/>
</dbReference>
<keyword evidence="3" id="KW-0812">Transmembrane</keyword>
<dbReference type="EMBL" id="QBIY01011439">
    <property type="protein sequence ID" value="RXN31783.1"/>
    <property type="molecule type" value="Genomic_DNA"/>
</dbReference>
<dbReference type="Proteomes" id="UP000290572">
    <property type="component" value="Unassembled WGS sequence"/>
</dbReference>
<evidence type="ECO:0000256" key="1">
    <source>
        <dbReference type="ARBA" id="ARBA00009458"/>
    </source>
</evidence>
<dbReference type="STRING" id="84645.A0A498NIW0"/>
<evidence type="ECO:0000313" key="5">
    <source>
        <dbReference type="EMBL" id="RXN31783.1"/>
    </source>
</evidence>
<dbReference type="InterPro" id="IPR046371">
    <property type="entry name" value="Bcl-2_BH1-3"/>
</dbReference>
<dbReference type="AlphaFoldDB" id="A0A498NIW0"/>
<proteinExistence type="inferred from homology"/>
<dbReference type="GO" id="GO:0015267">
    <property type="term" value="F:channel activity"/>
    <property type="evidence" value="ECO:0007669"/>
    <property type="project" value="TreeGrafter"/>
</dbReference>
<keyword evidence="3" id="KW-0472">Membrane</keyword>
<comment type="similarity">
    <text evidence="1">Belongs to the Bcl-2 family.</text>
</comment>
<sequence>MACEVSQDDQIGEALLIGVVRNEVMSVTAEVHAAPPALPEARPISNSQDQKLVEQLAETIKVIGDRLDQDKAFNDMIDGLVKVADKKSFWELVEKVFTDGQINWGRIIVLFYSVGKLSAKMVLASLPTIVSDILTLCLDYFRRTLLEWIRKMGGWWSSNPIAGPRRKKTEKAVMELDYQFSENLVLRSVKDQVQRAGTCVPSLPEPQPMSAEREQLLDQVANVIRVIGDSLDQKPEFNEMVDMFAHVADRQNFQMILDNMFADNINWGRILAVICLAGRIAKIHPNSIPSIVSWTQDYFRDNLLKWICSSGGWISSISFLVNYTIEQNFGSSSRLISLSCGVIFISGLLLGGLIIWRLNREELIGEKLLIDMVTGKVKNVTFKVRTAFQALPALPESPLISNSQDQMLVQQLTEIIKVYGDNIDQDEAFNDMIDDLAKVADMSSFLKLVEKVFTNGQITWGRIIVLFYLVGKLSAKMVLVHTHSAIVSAILNTSLDYFRKHLLQWICKMGGWNGSIPALACFSIGMSVKDHIERAGICAPSFPEPQTKIDEREQLVLEQLINFSREIGDILDQDSNFKNMVDGFASVVDPQHFQSLVEKMLVDDITWGKIITLICVIGKTVAKVNSISSLARYSFEREFGSSSSPISLSSGVFFISGALVGGFIIWRLQKGA</sequence>
<dbReference type="InterPro" id="IPR026298">
    <property type="entry name" value="Bcl-2_fam"/>
</dbReference>
<dbReference type="GO" id="GO:0008053">
    <property type="term" value="P:mitochondrial fusion"/>
    <property type="evidence" value="ECO:0007669"/>
    <property type="project" value="TreeGrafter"/>
</dbReference>
<dbReference type="GO" id="GO:0001836">
    <property type="term" value="P:release of cytochrome c from mitochondria"/>
    <property type="evidence" value="ECO:0007669"/>
    <property type="project" value="TreeGrafter"/>
</dbReference>
<dbReference type="Pfam" id="PF00452">
    <property type="entry name" value="Bcl-2"/>
    <property type="match status" value="3"/>
</dbReference>
<organism evidence="5 6">
    <name type="scientific">Labeo rohita</name>
    <name type="common">Indian major carp</name>
    <name type="synonym">Cyprinus rohita</name>
    <dbReference type="NCBI Taxonomy" id="84645"/>
    <lineage>
        <taxon>Eukaryota</taxon>
        <taxon>Metazoa</taxon>
        <taxon>Chordata</taxon>
        <taxon>Craniata</taxon>
        <taxon>Vertebrata</taxon>
        <taxon>Euteleostomi</taxon>
        <taxon>Actinopterygii</taxon>
        <taxon>Neopterygii</taxon>
        <taxon>Teleostei</taxon>
        <taxon>Ostariophysi</taxon>
        <taxon>Cypriniformes</taxon>
        <taxon>Cyprinidae</taxon>
        <taxon>Labeoninae</taxon>
        <taxon>Labeonini</taxon>
        <taxon>Labeo</taxon>
    </lineage>
</organism>
<reference evidence="5 6" key="1">
    <citation type="submission" date="2018-03" db="EMBL/GenBank/DDBJ databases">
        <title>Draft genome sequence of Rohu Carp (Labeo rohita).</title>
        <authorList>
            <person name="Das P."/>
            <person name="Kushwaha B."/>
            <person name="Joshi C.G."/>
            <person name="Kumar D."/>
            <person name="Nagpure N.S."/>
            <person name="Sahoo L."/>
            <person name="Das S.P."/>
            <person name="Bit A."/>
            <person name="Patnaik S."/>
            <person name="Meher P.K."/>
            <person name="Jayasankar P."/>
            <person name="Koringa P.G."/>
            <person name="Patel N.V."/>
            <person name="Hinsu A.T."/>
            <person name="Kumar R."/>
            <person name="Pandey M."/>
            <person name="Agarwal S."/>
            <person name="Srivastava S."/>
            <person name="Singh M."/>
            <person name="Iquebal M.A."/>
            <person name="Jaiswal S."/>
            <person name="Angadi U.B."/>
            <person name="Kumar N."/>
            <person name="Raza M."/>
            <person name="Shah T.M."/>
            <person name="Rai A."/>
            <person name="Jena J.K."/>
        </authorList>
    </citation>
    <scope>NUCLEOTIDE SEQUENCE [LARGE SCALE GENOMIC DNA]</scope>
    <source>
        <strain evidence="5">DASCIFA01</strain>
        <tissue evidence="5">Testis</tissue>
    </source>
</reference>
<gene>
    <name evidence="5" type="ORF">ROHU_016659</name>
</gene>
<keyword evidence="6" id="KW-1185">Reference proteome</keyword>
<dbReference type="Gene3D" id="1.10.437.10">
    <property type="entry name" value="Blc2-like"/>
    <property type="match status" value="4"/>
</dbReference>
<evidence type="ECO:0000259" key="4">
    <source>
        <dbReference type="SMART" id="SM00337"/>
    </source>
</evidence>
<evidence type="ECO:0000256" key="3">
    <source>
        <dbReference type="SAM" id="Phobius"/>
    </source>
</evidence>
<accession>A0A498NIW0</accession>
<feature type="domain" description="Bcl-2 Bcl-2 homology region 1-3" evidence="4">
    <location>
        <begin position="224"/>
        <end position="313"/>
    </location>
</feature>
<keyword evidence="2" id="KW-0053">Apoptosis</keyword>
<dbReference type="PRINTS" id="PR01862">
    <property type="entry name" value="BCL2FAMILY"/>
</dbReference>
<dbReference type="SUPFAM" id="SSF56854">
    <property type="entry name" value="Bcl-2 inhibitors of programmed cell death"/>
    <property type="match status" value="4"/>
</dbReference>
<dbReference type="PROSITE" id="PS50062">
    <property type="entry name" value="BCL2_FAMILY"/>
    <property type="match status" value="3"/>
</dbReference>
<dbReference type="InterPro" id="IPR036834">
    <property type="entry name" value="Bcl-2-like_sf"/>
</dbReference>
<feature type="transmembrane region" description="Helical" evidence="3">
    <location>
        <begin position="303"/>
        <end position="323"/>
    </location>
</feature>
<dbReference type="GO" id="GO:0042981">
    <property type="term" value="P:regulation of apoptotic process"/>
    <property type="evidence" value="ECO:0007669"/>
    <property type="project" value="InterPro"/>
</dbReference>
<dbReference type="CDD" id="cd06845">
    <property type="entry name" value="Bcl-2_like"/>
    <property type="match status" value="2"/>
</dbReference>
<feature type="transmembrane region" description="Helical" evidence="3">
    <location>
        <begin position="335"/>
        <end position="356"/>
    </location>
</feature>
<dbReference type="GO" id="GO:0005741">
    <property type="term" value="C:mitochondrial outer membrane"/>
    <property type="evidence" value="ECO:0007669"/>
    <property type="project" value="TreeGrafter"/>
</dbReference>
<dbReference type="GO" id="GO:0097192">
    <property type="term" value="P:extrinsic apoptotic signaling pathway in absence of ligand"/>
    <property type="evidence" value="ECO:0007669"/>
    <property type="project" value="TreeGrafter"/>
</dbReference>
<feature type="transmembrane region" description="Helical" evidence="3">
    <location>
        <begin position="646"/>
        <end position="666"/>
    </location>
</feature>
<comment type="caution">
    <text evidence="5">The sequence shown here is derived from an EMBL/GenBank/DDBJ whole genome shotgun (WGS) entry which is preliminary data.</text>
</comment>
<feature type="domain" description="Bcl-2 Bcl-2 homology region 1-3" evidence="4">
    <location>
        <begin position="60"/>
        <end position="155"/>
    </location>
</feature>
<name>A0A498NIW0_LABRO</name>
<feature type="domain" description="Bcl-2 Bcl-2 homology region 1-3" evidence="4">
    <location>
        <begin position="416"/>
        <end position="512"/>
    </location>
</feature>
<protein>
    <submittedName>
        <fullName evidence="5">Apoptosis regulator BAX-like protein</fullName>
    </submittedName>
</protein>
<dbReference type="PANTHER" id="PTHR11256:SF42">
    <property type="entry name" value="APOPTOSIS REGULATOR BAX"/>
    <property type="match status" value="1"/>
</dbReference>
<dbReference type="SMART" id="SM00337">
    <property type="entry name" value="BCL"/>
    <property type="match status" value="3"/>
</dbReference>